<evidence type="ECO:0000256" key="6">
    <source>
        <dbReference type="ARBA" id="ARBA00022777"/>
    </source>
</evidence>
<dbReference type="PANTHER" id="PTHR41523:SF8">
    <property type="entry name" value="ETHYLENE RESPONSE SENSOR PROTEIN"/>
    <property type="match status" value="1"/>
</dbReference>
<evidence type="ECO:0000256" key="2">
    <source>
        <dbReference type="ARBA" id="ARBA00012438"/>
    </source>
</evidence>
<gene>
    <name evidence="11" type="ORF">LX76_04529</name>
</gene>
<dbReference type="AlphaFoldDB" id="A0A2W7QFU6"/>
<evidence type="ECO:0000313" key="12">
    <source>
        <dbReference type="Proteomes" id="UP000249538"/>
    </source>
</evidence>
<evidence type="ECO:0000259" key="9">
    <source>
        <dbReference type="PROSITE" id="PS50112"/>
    </source>
</evidence>
<evidence type="ECO:0000256" key="3">
    <source>
        <dbReference type="ARBA" id="ARBA00022553"/>
    </source>
</evidence>
<keyword evidence="7" id="KW-0067">ATP-binding</keyword>
<dbReference type="GO" id="GO:0005524">
    <property type="term" value="F:ATP binding"/>
    <property type="evidence" value="ECO:0007669"/>
    <property type="project" value="UniProtKB-KW"/>
</dbReference>
<dbReference type="InterPro" id="IPR000700">
    <property type="entry name" value="PAS-assoc_C"/>
</dbReference>
<dbReference type="NCBIfam" id="TIGR00229">
    <property type="entry name" value="sensory_box"/>
    <property type="match status" value="1"/>
</dbReference>
<dbReference type="SMART" id="SM00091">
    <property type="entry name" value="PAS"/>
    <property type="match status" value="2"/>
</dbReference>
<sequence length="273" mass="30525">MSMVNLIDVPAALPVAAYATDGEGFISSYNLQAAQLWGREHTPRSQKWFGAWRMRDAGGRILAPDQTPLAVAFREGWEISQADVILERPNGHRAWVRVHARLKLEAGKVVSSLVLLIERSPTIEDEFQREHLASIVASSQDVIVGKTMDGVITSWNGGATRTLGYDAEEMIGQPITRIIPTERLAEEAEILARIRRGERVEHFETERLTKDGRKVPLSVTVSPLRDRVGNIIGASKVARDITERKQAFDLQRRLIDELDHRVKNTLATVMSFA</sequence>
<dbReference type="Pfam" id="PF13426">
    <property type="entry name" value="PAS_9"/>
    <property type="match status" value="1"/>
</dbReference>
<proteinExistence type="predicted"/>
<feature type="domain" description="PAS" evidence="9">
    <location>
        <begin position="128"/>
        <end position="198"/>
    </location>
</feature>
<name>A0A2W7QFU6_9RHOB</name>
<evidence type="ECO:0000256" key="4">
    <source>
        <dbReference type="ARBA" id="ARBA00022679"/>
    </source>
</evidence>
<dbReference type="SUPFAM" id="SSF55785">
    <property type="entry name" value="PYP-like sensor domain (PAS domain)"/>
    <property type="match status" value="1"/>
</dbReference>
<dbReference type="GO" id="GO:0006355">
    <property type="term" value="P:regulation of DNA-templated transcription"/>
    <property type="evidence" value="ECO:0007669"/>
    <property type="project" value="InterPro"/>
</dbReference>
<evidence type="ECO:0000259" key="10">
    <source>
        <dbReference type="PROSITE" id="PS50113"/>
    </source>
</evidence>
<keyword evidence="3" id="KW-0597">Phosphoprotein</keyword>
<dbReference type="Gene3D" id="3.30.450.20">
    <property type="entry name" value="PAS domain"/>
    <property type="match status" value="1"/>
</dbReference>
<comment type="catalytic activity">
    <reaction evidence="1">
        <text>ATP + protein L-histidine = ADP + protein N-phospho-L-histidine.</text>
        <dbReference type="EC" id="2.7.13.3"/>
    </reaction>
</comment>
<dbReference type="EC" id="2.7.13.3" evidence="2"/>
<dbReference type="InterPro" id="IPR000014">
    <property type="entry name" value="PAS"/>
</dbReference>
<dbReference type="RefSeq" id="WP_111467611.1">
    <property type="nucleotide sequence ID" value="NZ_QKZS01000038.1"/>
</dbReference>
<dbReference type="PROSITE" id="PS50113">
    <property type="entry name" value="PAC"/>
    <property type="match status" value="1"/>
</dbReference>
<evidence type="ECO:0000256" key="8">
    <source>
        <dbReference type="ARBA" id="ARBA00023026"/>
    </source>
</evidence>
<dbReference type="CDD" id="cd00130">
    <property type="entry name" value="PAS"/>
    <property type="match status" value="1"/>
</dbReference>
<reference evidence="11 12" key="1">
    <citation type="submission" date="2018-06" db="EMBL/GenBank/DDBJ databases">
        <title>Genomic Encyclopedia of Archaeal and Bacterial Type Strains, Phase II (KMG-II): from individual species to whole genera.</title>
        <authorList>
            <person name="Goeker M."/>
        </authorList>
    </citation>
    <scope>NUCLEOTIDE SEQUENCE [LARGE SCALE GENOMIC DNA]</scope>
    <source>
        <strain evidence="11 12">DSM 18774</strain>
    </source>
</reference>
<keyword evidence="8" id="KW-0843">Virulence</keyword>
<keyword evidence="4" id="KW-0808">Transferase</keyword>
<dbReference type="PANTHER" id="PTHR41523">
    <property type="entry name" value="TWO-COMPONENT SYSTEM SENSOR PROTEIN"/>
    <property type="match status" value="1"/>
</dbReference>
<evidence type="ECO:0000256" key="7">
    <source>
        <dbReference type="ARBA" id="ARBA00022840"/>
    </source>
</evidence>
<evidence type="ECO:0000256" key="1">
    <source>
        <dbReference type="ARBA" id="ARBA00000085"/>
    </source>
</evidence>
<dbReference type="SMART" id="SM00086">
    <property type="entry name" value="PAC"/>
    <property type="match status" value="2"/>
</dbReference>
<dbReference type="InterPro" id="IPR001610">
    <property type="entry name" value="PAC"/>
</dbReference>
<accession>A0A2W7QFU6</accession>
<feature type="domain" description="PAC" evidence="10">
    <location>
        <begin position="201"/>
        <end position="253"/>
    </location>
</feature>
<organism evidence="11 12">
    <name type="scientific">Cereibacter changlensis</name>
    <dbReference type="NCBI Taxonomy" id="402884"/>
    <lineage>
        <taxon>Bacteria</taxon>
        <taxon>Pseudomonadati</taxon>
        <taxon>Pseudomonadota</taxon>
        <taxon>Alphaproteobacteria</taxon>
        <taxon>Rhodobacterales</taxon>
        <taxon>Paracoccaceae</taxon>
        <taxon>Cereibacter</taxon>
    </lineage>
</organism>
<evidence type="ECO:0000313" key="11">
    <source>
        <dbReference type="EMBL" id="PZX47051.1"/>
    </source>
</evidence>
<keyword evidence="5" id="KW-0547">Nucleotide-binding</keyword>
<evidence type="ECO:0000256" key="5">
    <source>
        <dbReference type="ARBA" id="ARBA00022741"/>
    </source>
</evidence>
<dbReference type="Proteomes" id="UP000249538">
    <property type="component" value="Unassembled WGS sequence"/>
</dbReference>
<keyword evidence="6" id="KW-0418">Kinase</keyword>
<dbReference type="GO" id="GO:0004673">
    <property type="term" value="F:protein histidine kinase activity"/>
    <property type="evidence" value="ECO:0007669"/>
    <property type="project" value="UniProtKB-EC"/>
</dbReference>
<protein>
    <recommendedName>
        <fullName evidence="2">histidine kinase</fullName>
        <ecNumber evidence="2">2.7.13.3</ecNumber>
    </recommendedName>
</protein>
<dbReference type="PROSITE" id="PS50112">
    <property type="entry name" value="PAS"/>
    <property type="match status" value="1"/>
</dbReference>
<comment type="caution">
    <text evidence="11">The sequence shown here is derived from an EMBL/GenBank/DDBJ whole genome shotgun (WGS) entry which is preliminary data.</text>
</comment>
<dbReference type="EMBL" id="QKZS01000038">
    <property type="protein sequence ID" value="PZX47051.1"/>
    <property type="molecule type" value="Genomic_DNA"/>
</dbReference>
<dbReference type="InterPro" id="IPR035965">
    <property type="entry name" value="PAS-like_dom_sf"/>
</dbReference>